<dbReference type="OrthoDB" id="6333650at2759"/>
<dbReference type="AlphaFoldDB" id="A0A8B8G068"/>
<dbReference type="InterPro" id="IPR010255">
    <property type="entry name" value="Haem_peroxidase_sf"/>
</dbReference>
<dbReference type="GO" id="GO:0006979">
    <property type="term" value="P:response to oxidative stress"/>
    <property type="evidence" value="ECO:0007669"/>
    <property type="project" value="InterPro"/>
</dbReference>
<reference evidence="2" key="1">
    <citation type="submission" date="2025-08" db="UniProtKB">
        <authorList>
            <consortium name="RefSeq"/>
        </authorList>
    </citation>
    <scope>IDENTIFICATION</scope>
    <source>
        <tissue evidence="2">Whole body</tissue>
    </source>
</reference>
<gene>
    <name evidence="2" type="primary">LOC112687593</name>
</gene>
<dbReference type="SUPFAM" id="SSF48113">
    <property type="entry name" value="Heme-dependent peroxidases"/>
    <property type="match status" value="1"/>
</dbReference>
<dbReference type="Proteomes" id="UP000694846">
    <property type="component" value="Unplaced"/>
</dbReference>
<organism evidence="1 2">
    <name type="scientific">Sipha flava</name>
    <name type="common">yellow sugarcane aphid</name>
    <dbReference type="NCBI Taxonomy" id="143950"/>
    <lineage>
        <taxon>Eukaryota</taxon>
        <taxon>Metazoa</taxon>
        <taxon>Ecdysozoa</taxon>
        <taxon>Arthropoda</taxon>
        <taxon>Hexapoda</taxon>
        <taxon>Insecta</taxon>
        <taxon>Pterygota</taxon>
        <taxon>Neoptera</taxon>
        <taxon>Paraneoptera</taxon>
        <taxon>Hemiptera</taxon>
        <taxon>Sternorrhyncha</taxon>
        <taxon>Aphidomorpha</taxon>
        <taxon>Aphidoidea</taxon>
        <taxon>Aphididae</taxon>
        <taxon>Sipha</taxon>
    </lineage>
</organism>
<dbReference type="GO" id="GO:0004601">
    <property type="term" value="F:peroxidase activity"/>
    <property type="evidence" value="ECO:0007669"/>
    <property type="project" value="InterPro"/>
</dbReference>
<proteinExistence type="predicted"/>
<evidence type="ECO:0000313" key="2">
    <source>
        <dbReference type="RefSeq" id="XP_025416173.1"/>
    </source>
</evidence>
<dbReference type="Gene3D" id="1.10.640.10">
    <property type="entry name" value="Haem peroxidase domain superfamily, animal type"/>
    <property type="match status" value="1"/>
</dbReference>
<accession>A0A8B8G068</accession>
<evidence type="ECO:0000313" key="1">
    <source>
        <dbReference type="Proteomes" id="UP000694846"/>
    </source>
</evidence>
<sequence length="248" mass="28708">MVAMKCILNVSIKMRTLILVIIRLAFAFYSRPESYFSAAFRYIGRLFDSTNSDLRRGMPLMWWSFLPFTSDLQQTTIVSFYQEHMRRMKKGMFSDGGGNAMTNTRILPPGCPLHSPTDDTLPPLDTVYDNIIRRKPDDLTKRDPRRRNMLWHTFYQYFVLQFLDEDFNSTVTGSQLYGTDGTARGELRSFVGGKLRTERRLNDEHYPPRLTLIEKFISAFSRIRAGGPTHWVNIFAVLLPSRRGCGVL</sequence>
<name>A0A8B8G068_9HEMI</name>
<protein>
    <submittedName>
        <fullName evidence="2">Uncharacterized protein LOC112687593</fullName>
    </submittedName>
</protein>
<keyword evidence="1" id="KW-1185">Reference proteome</keyword>
<dbReference type="RefSeq" id="XP_025416173.1">
    <property type="nucleotide sequence ID" value="XM_025560388.1"/>
</dbReference>
<dbReference type="GO" id="GO:0020037">
    <property type="term" value="F:heme binding"/>
    <property type="evidence" value="ECO:0007669"/>
    <property type="project" value="InterPro"/>
</dbReference>
<dbReference type="InterPro" id="IPR037120">
    <property type="entry name" value="Haem_peroxidase_sf_animal"/>
</dbReference>
<dbReference type="GeneID" id="112687593"/>